<dbReference type="PROSITE" id="PS50857">
    <property type="entry name" value="COX2_CUA"/>
    <property type="match status" value="1"/>
</dbReference>
<comment type="cofactor">
    <cofactor evidence="18">
        <name>Cu cation</name>
        <dbReference type="ChEBI" id="CHEBI:23378"/>
    </cofactor>
    <text evidence="18">Binds a copper A center.</text>
</comment>
<evidence type="ECO:0000313" key="22">
    <source>
        <dbReference type="EMBL" id="AZL93311.1"/>
    </source>
</evidence>
<protein>
    <recommendedName>
        <fullName evidence="4 18">Cytochrome c oxidase subunit 2</fullName>
    </recommendedName>
</protein>
<dbReference type="SUPFAM" id="SSF49503">
    <property type="entry name" value="Cupredoxins"/>
    <property type="match status" value="1"/>
</dbReference>
<comment type="subcellular location">
    <subcellularLocation>
        <location evidence="1 18">Mitochondrion inner membrane</location>
        <topology evidence="1 18">Multi-pass membrane protein</topology>
    </subcellularLocation>
</comment>
<organism evidence="22">
    <name type="scientific">Ismarus sp. ZJUH_2016020</name>
    <dbReference type="NCBI Taxonomy" id="2491162"/>
    <lineage>
        <taxon>Eukaryota</taxon>
        <taxon>Metazoa</taxon>
        <taxon>Ecdysozoa</taxon>
        <taxon>Arthropoda</taxon>
        <taxon>Hexapoda</taxon>
        <taxon>Insecta</taxon>
        <taxon>Pterygota</taxon>
        <taxon>Neoptera</taxon>
        <taxon>Endopterygota</taxon>
        <taxon>Hymenoptera</taxon>
        <taxon>Apocrita</taxon>
        <taxon>Proctotrupomorpha</taxon>
        <taxon>Diaprioidea</taxon>
        <taxon>Diapriidae</taxon>
        <taxon>Ismarinae</taxon>
        <taxon>Ismarus</taxon>
    </lineage>
</organism>
<sequence length="221" mass="26151">MSLNASIYLQCANSPNMENMIMFHDKIMMYILLITSIIMYIIFFMINNKNYNRSLLNNNNIEILWTFIPMIMLICIAFPSLKILYMNDQITSNPLLTIKCMGHQWYWSYEYDKFMIETYDSYMNSENFRLLDTDTRLILPFNFTIRMMVNSSDVIHSFSIPSLGMKIDAIPGRINQFNIFISRSGLYFGQCSEICGLNHSFMPIVIESVSIKNLLYFWFKY</sequence>
<dbReference type="InterPro" id="IPR034210">
    <property type="entry name" value="CcO_II_C"/>
</dbReference>
<evidence type="ECO:0000256" key="12">
    <source>
        <dbReference type="ARBA" id="ARBA00022982"/>
    </source>
</evidence>
<evidence type="ECO:0000256" key="13">
    <source>
        <dbReference type="ARBA" id="ARBA00022989"/>
    </source>
</evidence>
<evidence type="ECO:0000256" key="8">
    <source>
        <dbReference type="ARBA" id="ARBA00022723"/>
    </source>
</evidence>
<gene>
    <name evidence="22" type="primary">cox2</name>
</gene>
<keyword evidence="13 19" id="KW-1133">Transmembrane helix</keyword>
<dbReference type="PROSITE" id="PS00078">
    <property type="entry name" value="COX2"/>
    <property type="match status" value="1"/>
</dbReference>
<dbReference type="PANTHER" id="PTHR22888:SF9">
    <property type="entry name" value="CYTOCHROME C OXIDASE SUBUNIT 2"/>
    <property type="match status" value="1"/>
</dbReference>
<geneLocation type="mitochondrion" evidence="22"/>
<keyword evidence="11" id="KW-1278">Translocase</keyword>
<comment type="function">
    <text evidence="18">Component of the cytochrome c oxidase, the last enzyme in the mitochondrial electron transport chain which drives oxidative phosphorylation. The respiratory chain contains 3 multisubunit complexes succinate dehydrogenase (complex II, CII), ubiquinol-cytochrome c oxidoreductase (cytochrome b-c1 complex, complex III, CIII) and cytochrome c oxidase (complex IV, CIV), that cooperate to transfer electrons derived from NADH and succinate to molecular oxygen, creating an electrochemical gradient over the inner membrane that drives transmembrane transport and the ATP synthase. Cytochrome c oxidase is the component of the respiratory chain that catalyzes the reduction of oxygen to water. Electrons originating from reduced cytochrome c in the intermembrane space (IMS) are transferred via the dinuclear copper A center (CU(A)) of subunit 2 and heme A of subunit 1 to the active site in subunit 1, a binuclear center (BNC) formed by heme A3 and copper B (CU(B)). The BNC reduces molecular oxygen to 2 water molecules using 4 electrons from cytochrome c in the IMS and 4 protons from the mitochondrial matrix.</text>
</comment>
<dbReference type="InterPro" id="IPR014222">
    <property type="entry name" value="Cyt_c_oxidase_su2"/>
</dbReference>
<evidence type="ECO:0000256" key="1">
    <source>
        <dbReference type="ARBA" id="ARBA00004448"/>
    </source>
</evidence>
<reference evidence="22" key="1">
    <citation type="journal article" date="2018" name="Mol. Phylogenet. Evol.">
        <title>Mitochondrial phylogenomics of the Hymenoptera.</title>
        <authorList>
            <person name="Tang P."/>
            <person name="Zhu J.C."/>
            <person name="Zheng B.Y."/>
            <person name="Wei S.J."/>
            <person name="Sharkey M."/>
            <person name="Chen X.X."/>
            <person name="Vogler A.P."/>
        </authorList>
    </citation>
    <scope>NUCLEOTIDE SEQUENCE</scope>
</reference>
<proteinExistence type="inferred from homology"/>
<comment type="similarity">
    <text evidence="2 18">Belongs to the cytochrome c oxidase subunit 2 family.</text>
</comment>
<feature type="domain" description="Cytochrome oxidase subunit II transmembrane region profile" evidence="21">
    <location>
        <begin position="1"/>
        <end position="91"/>
    </location>
</feature>
<evidence type="ECO:0000256" key="7">
    <source>
        <dbReference type="ARBA" id="ARBA00022692"/>
    </source>
</evidence>
<dbReference type="Gene3D" id="1.10.287.90">
    <property type="match status" value="1"/>
</dbReference>
<dbReference type="NCBIfam" id="TIGR02866">
    <property type="entry name" value="CoxB"/>
    <property type="match status" value="1"/>
</dbReference>
<accession>A0A3Q8UA75</accession>
<evidence type="ECO:0000256" key="18">
    <source>
        <dbReference type="RuleBase" id="RU000457"/>
    </source>
</evidence>
<evidence type="ECO:0000256" key="5">
    <source>
        <dbReference type="ARBA" id="ARBA00022448"/>
    </source>
</evidence>
<keyword evidence="7 18" id="KW-0812">Transmembrane</keyword>
<keyword evidence="8 18" id="KW-0479">Metal-binding</keyword>
<feature type="transmembrane region" description="Helical" evidence="19">
    <location>
        <begin position="27"/>
        <end position="46"/>
    </location>
</feature>
<keyword evidence="9 18" id="KW-0999">Mitochondrion inner membrane</keyword>
<dbReference type="GO" id="GO:0004129">
    <property type="term" value="F:cytochrome-c oxidase activity"/>
    <property type="evidence" value="ECO:0007669"/>
    <property type="project" value="UniProtKB-EC"/>
</dbReference>
<dbReference type="InterPro" id="IPR036257">
    <property type="entry name" value="Cyt_c_oxidase_su2_TM_sf"/>
</dbReference>
<dbReference type="GO" id="GO:0016491">
    <property type="term" value="F:oxidoreductase activity"/>
    <property type="evidence" value="ECO:0007669"/>
    <property type="project" value="InterPro"/>
</dbReference>
<dbReference type="InterPro" id="IPR045187">
    <property type="entry name" value="CcO_II"/>
</dbReference>
<evidence type="ECO:0000256" key="19">
    <source>
        <dbReference type="SAM" id="Phobius"/>
    </source>
</evidence>
<dbReference type="InterPro" id="IPR008972">
    <property type="entry name" value="Cupredoxin"/>
</dbReference>
<dbReference type="Gene3D" id="2.60.40.420">
    <property type="entry name" value="Cupredoxins - blue copper proteins"/>
    <property type="match status" value="1"/>
</dbReference>
<keyword evidence="6 18" id="KW-0679">Respiratory chain</keyword>
<evidence type="ECO:0000256" key="2">
    <source>
        <dbReference type="ARBA" id="ARBA00007866"/>
    </source>
</evidence>
<dbReference type="PROSITE" id="PS50999">
    <property type="entry name" value="COX2_TM"/>
    <property type="match status" value="1"/>
</dbReference>
<dbReference type="InterPro" id="IPR011759">
    <property type="entry name" value="Cyt_c_oxidase_su2_TM_dom"/>
</dbReference>
<dbReference type="Pfam" id="PF02790">
    <property type="entry name" value="COX2_TM"/>
    <property type="match status" value="1"/>
</dbReference>
<evidence type="ECO:0000259" key="21">
    <source>
        <dbReference type="PROSITE" id="PS50999"/>
    </source>
</evidence>
<feature type="transmembrane region" description="Helical" evidence="19">
    <location>
        <begin position="66"/>
        <end position="85"/>
    </location>
</feature>
<dbReference type="GO" id="GO:0042773">
    <property type="term" value="P:ATP synthesis coupled electron transport"/>
    <property type="evidence" value="ECO:0007669"/>
    <property type="project" value="TreeGrafter"/>
</dbReference>
<dbReference type="GO" id="GO:0005743">
    <property type="term" value="C:mitochondrial inner membrane"/>
    <property type="evidence" value="ECO:0007669"/>
    <property type="project" value="UniProtKB-SubCell"/>
</dbReference>
<dbReference type="InterPro" id="IPR002429">
    <property type="entry name" value="CcO_II-like_C"/>
</dbReference>
<keyword evidence="10" id="KW-0460">Magnesium</keyword>
<dbReference type="CDD" id="cd13912">
    <property type="entry name" value="CcO_II_C"/>
    <property type="match status" value="1"/>
</dbReference>
<evidence type="ECO:0000256" key="17">
    <source>
        <dbReference type="ARBA" id="ARBA00049512"/>
    </source>
</evidence>
<keyword evidence="12 18" id="KW-0249">Electron transport</keyword>
<dbReference type="SUPFAM" id="SSF81464">
    <property type="entry name" value="Cytochrome c oxidase subunit II-like, transmembrane region"/>
    <property type="match status" value="1"/>
</dbReference>
<dbReference type="GO" id="GO:0005507">
    <property type="term" value="F:copper ion binding"/>
    <property type="evidence" value="ECO:0007669"/>
    <property type="project" value="InterPro"/>
</dbReference>
<evidence type="ECO:0000256" key="9">
    <source>
        <dbReference type="ARBA" id="ARBA00022792"/>
    </source>
</evidence>
<evidence type="ECO:0000256" key="16">
    <source>
        <dbReference type="ARBA" id="ARBA00023136"/>
    </source>
</evidence>
<evidence type="ECO:0000256" key="15">
    <source>
        <dbReference type="ARBA" id="ARBA00023128"/>
    </source>
</evidence>
<evidence type="ECO:0000256" key="3">
    <source>
        <dbReference type="ARBA" id="ARBA00011164"/>
    </source>
</evidence>
<keyword evidence="14 18" id="KW-0186">Copper</keyword>
<name>A0A3Q8UA75_9HYME</name>
<dbReference type="Pfam" id="PF00116">
    <property type="entry name" value="COX2"/>
    <property type="match status" value="1"/>
</dbReference>
<evidence type="ECO:0000256" key="4">
    <source>
        <dbReference type="ARBA" id="ARBA00015946"/>
    </source>
</evidence>
<keyword evidence="15 18" id="KW-0496">Mitochondrion</keyword>
<feature type="domain" description="Cytochrome oxidase subunit II copper A binding" evidence="20">
    <location>
        <begin position="93"/>
        <end position="221"/>
    </location>
</feature>
<dbReference type="PANTHER" id="PTHR22888">
    <property type="entry name" value="CYTOCHROME C OXIDASE, SUBUNIT II"/>
    <property type="match status" value="1"/>
</dbReference>
<evidence type="ECO:0000256" key="6">
    <source>
        <dbReference type="ARBA" id="ARBA00022660"/>
    </source>
</evidence>
<keyword evidence="16 18" id="KW-0472">Membrane</keyword>
<evidence type="ECO:0000256" key="11">
    <source>
        <dbReference type="ARBA" id="ARBA00022967"/>
    </source>
</evidence>
<dbReference type="InterPro" id="IPR001505">
    <property type="entry name" value="Copper_CuA"/>
</dbReference>
<evidence type="ECO:0000259" key="20">
    <source>
        <dbReference type="PROSITE" id="PS50857"/>
    </source>
</evidence>
<dbReference type="PRINTS" id="PR01166">
    <property type="entry name" value="CYCOXIDASEII"/>
</dbReference>
<evidence type="ECO:0000256" key="14">
    <source>
        <dbReference type="ARBA" id="ARBA00023008"/>
    </source>
</evidence>
<comment type="subunit">
    <text evidence="3">Component of the cytochrome c oxidase (complex IV, CIV), a multisubunit enzyme composed of a catalytic core of 3 subunits and several supernumerary subunits. The complex exists as a monomer or a dimer and forms supercomplexes (SCs) in the inner mitochondrial membrane with ubiquinol-cytochrome c oxidoreductase (cytochrome b-c1 complex, complex III, CIII).</text>
</comment>
<keyword evidence="5 18" id="KW-0813">Transport</keyword>
<dbReference type="AlphaFoldDB" id="A0A3Q8UA75"/>
<dbReference type="EMBL" id="MG923501">
    <property type="protein sequence ID" value="AZL93311.1"/>
    <property type="molecule type" value="Genomic_DNA"/>
</dbReference>
<comment type="catalytic activity">
    <reaction evidence="17">
        <text>4 Fe(II)-[cytochrome c] + O2 + 8 H(+)(in) = 4 Fe(III)-[cytochrome c] + 2 H2O + 4 H(+)(out)</text>
        <dbReference type="Rhea" id="RHEA:11436"/>
        <dbReference type="Rhea" id="RHEA-COMP:10350"/>
        <dbReference type="Rhea" id="RHEA-COMP:14399"/>
        <dbReference type="ChEBI" id="CHEBI:15377"/>
        <dbReference type="ChEBI" id="CHEBI:15378"/>
        <dbReference type="ChEBI" id="CHEBI:15379"/>
        <dbReference type="ChEBI" id="CHEBI:29033"/>
        <dbReference type="ChEBI" id="CHEBI:29034"/>
        <dbReference type="EC" id="7.1.1.9"/>
    </reaction>
    <physiologicalReaction direction="left-to-right" evidence="17">
        <dbReference type="Rhea" id="RHEA:11437"/>
    </physiologicalReaction>
</comment>
<evidence type="ECO:0000256" key="10">
    <source>
        <dbReference type="ARBA" id="ARBA00022842"/>
    </source>
</evidence>